<accession>M7ZNI5</accession>
<organism evidence="1">
    <name type="scientific">Triticum urartu</name>
    <name type="common">Red wild einkorn</name>
    <name type="synonym">Crithodium urartu</name>
    <dbReference type="NCBI Taxonomy" id="4572"/>
    <lineage>
        <taxon>Eukaryota</taxon>
        <taxon>Viridiplantae</taxon>
        <taxon>Streptophyta</taxon>
        <taxon>Embryophyta</taxon>
        <taxon>Tracheophyta</taxon>
        <taxon>Spermatophyta</taxon>
        <taxon>Magnoliopsida</taxon>
        <taxon>Liliopsida</taxon>
        <taxon>Poales</taxon>
        <taxon>Poaceae</taxon>
        <taxon>BOP clade</taxon>
        <taxon>Pooideae</taxon>
        <taxon>Triticodae</taxon>
        <taxon>Triticeae</taxon>
        <taxon>Triticinae</taxon>
        <taxon>Triticum</taxon>
    </lineage>
</organism>
<evidence type="ECO:0000313" key="1">
    <source>
        <dbReference type="EMBL" id="EMS61206.1"/>
    </source>
</evidence>
<dbReference type="EMBL" id="KD099417">
    <property type="protein sequence ID" value="EMS61206.1"/>
    <property type="molecule type" value="Genomic_DNA"/>
</dbReference>
<reference evidence="1" key="1">
    <citation type="journal article" date="2013" name="Nature">
        <title>Draft genome of the wheat A-genome progenitor Triticum urartu.</title>
        <authorList>
            <person name="Ling H.Q."/>
            <person name="Zhao S."/>
            <person name="Liu D."/>
            <person name="Wang J."/>
            <person name="Sun H."/>
            <person name="Zhang C."/>
            <person name="Fan H."/>
            <person name="Li D."/>
            <person name="Dong L."/>
            <person name="Tao Y."/>
            <person name="Gao C."/>
            <person name="Wu H."/>
            <person name="Li Y."/>
            <person name="Cui Y."/>
            <person name="Guo X."/>
            <person name="Zheng S."/>
            <person name="Wang B."/>
            <person name="Yu K."/>
            <person name="Liang Q."/>
            <person name="Yang W."/>
            <person name="Lou X."/>
            <person name="Chen J."/>
            <person name="Feng M."/>
            <person name="Jian J."/>
            <person name="Zhang X."/>
            <person name="Luo G."/>
            <person name="Jiang Y."/>
            <person name="Liu J."/>
            <person name="Wang Z."/>
            <person name="Sha Y."/>
            <person name="Zhang B."/>
            <person name="Wu H."/>
            <person name="Tang D."/>
            <person name="Shen Q."/>
            <person name="Xue P."/>
            <person name="Zou S."/>
            <person name="Wang X."/>
            <person name="Liu X."/>
            <person name="Wang F."/>
            <person name="Yang Y."/>
            <person name="An X."/>
            <person name="Dong Z."/>
            <person name="Zhang K."/>
            <person name="Zhang X."/>
            <person name="Luo M.C."/>
            <person name="Dvorak J."/>
            <person name="Tong Y."/>
            <person name="Wang J."/>
            <person name="Yang H."/>
            <person name="Li Z."/>
            <person name="Wang D."/>
            <person name="Zhang A."/>
            <person name="Wang J."/>
        </authorList>
    </citation>
    <scope>NUCLEOTIDE SEQUENCE</scope>
</reference>
<name>M7ZNI5_TRIUA</name>
<dbReference type="AlphaFoldDB" id="M7ZNI5"/>
<protein>
    <submittedName>
        <fullName evidence="1">Uncharacterized protein</fullName>
    </submittedName>
</protein>
<proteinExistence type="predicted"/>
<sequence length="50" mass="5781">MVLYLQFSRCRRFRLTGAGVLARGRGLLAARRPSLIYGLAVFHWEKQCLE</sequence>
<gene>
    <name evidence="1" type="ORF">TRIUR3_10458</name>
</gene>